<dbReference type="EMBL" id="PVNK01000148">
    <property type="protein sequence ID" value="PRP97864.1"/>
    <property type="molecule type" value="Genomic_DNA"/>
</dbReference>
<name>A0A2S9XYD0_9BACT</name>
<reference evidence="1 2" key="1">
    <citation type="submission" date="2018-03" db="EMBL/GenBank/DDBJ databases">
        <title>Draft Genome Sequences of the Obligatory Marine Myxobacteria Enhygromyxa salina SWB005.</title>
        <authorList>
            <person name="Poehlein A."/>
            <person name="Moghaddam J.A."/>
            <person name="Harms H."/>
            <person name="Alanjari M."/>
            <person name="Koenig G.M."/>
            <person name="Daniel R."/>
            <person name="Schaeberle T.F."/>
        </authorList>
    </citation>
    <scope>NUCLEOTIDE SEQUENCE [LARGE SCALE GENOMIC DNA]</scope>
    <source>
        <strain evidence="1 2">SWB005</strain>
    </source>
</reference>
<protein>
    <submittedName>
        <fullName evidence="1">Uncharacterized protein</fullName>
    </submittedName>
</protein>
<organism evidence="1 2">
    <name type="scientific">Enhygromyxa salina</name>
    <dbReference type="NCBI Taxonomy" id="215803"/>
    <lineage>
        <taxon>Bacteria</taxon>
        <taxon>Pseudomonadati</taxon>
        <taxon>Myxococcota</taxon>
        <taxon>Polyangia</taxon>
        <taxon>Nannocystales</taxon>
        <taxon>Nannocystaceae</taxon>
        <taxon>Enhygromyxa</taxon>
    </lineage>
</organism>
<evidence type="ECO:0000313" key="2">
    <source>
        <dbReference type="Proteomes" id="UP000237968"/>
    </source>
</evidence>
<dbReference type="Proteomes" id="UP000237968">
    <property type="component" value="Unassembled WGS sequence"/>
</dbReference>
<gene>
    <name evidence="1" type="ORF">ENSA5_30970</name>
</gene>
<evidence type="ECO:0000313" key="1">
    <source>
        <dbReference type="EMBL" id="PRP97864.1"/>
    </source>
</evidence>
<proteinExistence type="predicted"/>
<dbReference type="RefSeq" id="WP_106392466.1">
    <property type="nucleotide sequence ID" value="NZ_PVNK01000148.1"/>
</dbReference>
<sequence>MAESVFKWIKDGGLMVAVNTAGNLNDEAWASFMAEFEAGDYTHYIGASLGVLEVTATQRKQAAAAIRRTKVTVAIITDDMLVRGVVTAVSWLGANAQSFPWKDIDRALDKLALGDRKDGVKQTLNRLRDEVLAEAQARKKRRRELLHRQ</sequence>
<dbReference type="AlphaFoldDB" id="A0A2S9XYD0"/>
<accession>A0A2S9XYD0</accession>
<comment type="caution">
    <text evidence="1">The sequence shown here is derived from an EMBL/GenBank/DDBJ whole genome shotgun (WGS) entry which is preliminary data.</text>
</comment>
<keyword evidence="2" id="KW-1185">Reference proteome</keyword>
<dbReference type="OrthoDB" id="5517836at2"/>